<dbReference type="Proteomes" id="UP000318080">
    <property type="component" value="Unassembled WGS sequence"/>
</dbReference>
<dbReference type="PANTHER" id="PTHR38050:SF2">
    <property type="entry name" value="FERULOYL ESTERASE C-RELATED"/>
    <property type="match status" value="1"/>
</dbReference>
<evidence type="ECO:0000256" key="5">
    <source>
        <dbReference type="ARBA" id="ARBA00022801"/>
    </source>
</evidence>
<gene>
    <name evidence="9" type="ORF">EJK80_11865</name>
</gene>
<evidence type="ECO:0000313" key="10">
    <source>
        <dbReference type="Proteomes" id="UP000318080"/>
    </source>
</evidence>
<protein>
    <recommendedName>
        <fullName evidence="11">Polyhydroxybutyrate depolymerase</fullName>
    </recommendedName>
</protein>
<keyword evidence="7" id="KW-0624">Polysaccharide degradation</keyword>
<keyword evidence="4 8" id="KW-0732">Signal</keyword>
<keyword evidence="3" id="KW-0858">Xylan degradation</keyword>
<evidence type="ECO:0000256" key="6">
    <source>
        <dbReference type="ARBA" id="ARBA00023277"/>
    </source>
</evidence>
<evidence type="ECO:0000256" key="4">
    <source>
        <dbReference type="ARBA" id="ARBA00022729"/>
    </source>
</evidence>
<comment type="subcellular location">
    <subcellularLocation>
        <location evidence="1">Secreted</location>
    </subcellularLocation>
</comment>
<dbReference type="InterPro" id="IPR000801">
    <property type="entry name" value="Esterase-like"/>
</dbReference>
<organism evidence="9 10">
    <name type="scientific">Corynebacterium phoceense</name>
    <dbReference type="NCBI Taxonomy" id="1686286"/>
    <lineage>
        <taxon>Bacteria</taxon>
        <taxon>Bacillati</taxon>
        <taxon>Actinomycetota</taxon>
        <taxon>Actinomycetes</taxon>
        <taxon>Mycobacteriales</taxon>
        <taxon>Corynebacteriaceae</taxon>
        <taxon>Corynebacterium</taxon>
    </lineage>
</organism>
<dbReference type="PANTHER" id="PTHR38050">
    <property type="match status" value="1"/>
</dbReference>
<dbReference type="AlphaFoldDB" id="A0A540R484"/>
<dbReference type="EMBL" id="VHIR01000023">
    <property type="protein sequence ID" value="TQE42550.1"/>
    <property type="molecule type" value="Genomic_DNA"/>
</dbReference>
<evidence type="ECO:0000256" key="2">
    <source>
        <dbReference type="ARBA" id="ARBA00022525"/>
    </source>
</evidence>
<dbReference type="GO" id="GO:0005576">
    <property type="term" value="C:extracellular region"/>
    <property type="evidence" value="ECO:0007669"/>
    <property type="project" value="UniProtKB-SubCell"/>
</dbReference>
<evidence type="ECO:0000256" key="8">
    <source>
        <dbReference type="SAM" id="SignalP"/>
    </source>
</evidence>
<reference evidence="9 10" key="1">
    <citation type="submission" date="2019-06" db="EMBL/GenBank/DDBJ databases">
        <title>Draft genome of C. phoceense Strain 272.</title>
        <authorList>
            <person name="Pacheco L.G.C."/>
            <person name="Barberis C.M."/>
            <person name="Almuzara M.N."/>
            <person name="Traglia G.M."/>
            <person name="Santos C.S."/>
            <person name="Rocha D.J.P.G."/>
            <person name="Aguiar E.R.G.R."/>
            <person name="Vay C.A."/>
        </authorList>
    </citation>
    <scope>NUCLEOTIDE SEQUENCE [LARGE SCALE GENOMIC DNA]</scope>
    <source>
        <strain evidence="9 10">272</strain>
    </source>
</reference>
<evidence type="ECO:0000256" key="1">
    <source>
        <dbReference type="ARBA" id="ARBA00004613"/>
    </source>
</evidence>
<keyword evidence="2" id="KW-0964">Secreted</keyword>
<evidence type="ECO:0000256" key="7">
    <source>
        <dbReference type="ARBA" id="ARBA00023326"/>
    </source>
</evidence>
<dbReference type="InterPro" id="IPR043595">
    <property type="entry name" value="FaeB/C/D"/>
</dbReference>
<keyword evidence="5" id="KW-0378">Hydrolase</keyword>
<dbReference type="SUPFAM" id="SSF53474">
    <property type="entry name" value="alpha/beta-Hydrolases"/>
    <property type="match status" value="1"/>
</dbReference>
<evidence type="ECO:0000256" key="3">
    <source>
        <dbReference type="ARBA" id="ARBA00022651"/>
    </source>
</evidence>
<evidence type="ECO:0008006" key="11">
    <source>
        <dbReference type="Google" id="ProtNLM"/>
    </source>
</evidence>
<sequence>MLKTSATRVAALASATVLWTSVGLPVANALTSSDMSSTSSKGSSNGSSISDAFTLSSKLGQALTMGNGTTTHSTKKVSVSGQGTRSYELYVPSDYDSSRDYPVVFAYSGMDFDGSDMHGHSHFERATGSDAIVVYPNPRASVNGGLAWEGPNYATTSRGEDVAFTKAILNDVANSYSVDRSRVYATGLSNGGGMALAAACQAPETFAAVAGVSTAAYTRIFDGCTGQVPTLLIHGTDDKIAPYYNDGSNGHGGSYYATRGAWERIGKRNACDTSGASMRTGSGNGYNSFSYSGCLAETTLYRVNGGSHTWFASNPNATREVWNFFQRH</sequence>
<accession>A0A540R484</accession>
<dbReference type="Pfam" id="PF00756">
    <property type="entry name" value="Esterase"/>
    <property type="match status" value="1"/>
</dbReference>
<feature type="signal peptide" evidence="8">
    <location>
        <begin position="1"/>
        <end position="19"/>
    </location>
</feature>
<dbReference type="RefSeq" id="WP_141629239.1">
    <property type="nucleotide sequence ID" value="NZ_VHIR01000023.1"/>
</dbReference>
<keyword evidence="6" id="KW-0119">Carbohydrate metabolism</keyword>
<dbReference type="GO" id="GO:0045493">
    <property type="term" value="P:xylan catabolic process"/>
    <property type="evidence" value="ECO:0007669"/>
    <property type="project" value="UniProtKB-KW"/>
</dbReference>
<keyword evidence="10" id="KW-1185">Reference proteome</keyword>
<dbReference type="GO" id="GO:0030600">
    <property type="term" value="F:feruloyl esterase activity"/>
    <property type="evidence" value="ECO:0007669"/>
    <property type="project" value="InterPro"/>
</dbReference>
<dbReference type="Gene3D" id="3.40.50.1820">
    <property type="entry name" value="alpha/beta hydrolase"/>
    <property type="match status" value="1"/>
</dbReference>
<evidence type="ECO:0000313" key="9">
    <source>
        <dbReference type="EMBL" id="TQE42550.1"/>
    </source>
</evidence>
<dbReference type="InterPro" id="IPR029058">
    <property type="entry name" value="AB_hydrolase_fold"/>
</dbReference>
<proteinExistence type="predicted"/>
<dbReference type="STRING" id="1686286.GCA_900092335_02365"/>
<name>A0A540R484_9CORY</name>
<comment type="caution">
    <text evidence="9">The sequence shown here is derived from an EMBL/GenBank/DDBJ whole genome shotgun (WGS) entry which is preliminary data.</text>
</comment>
<feature type="chain" id="PRO_5038479927" description="Polyhydroxybutyrate depolymerase" evidence="8">
    <location>
        <begin position="20"/>
        <end position="328"/>
    </location>
</feature>